<dbReference type="GO" id="GO:0008745">
    <property type="term" value="F:N-acetylmuramoyl-L-alanine amidase activity"/>
    <property type="evidence" value="ECO:0007669"/>
    <property type="project" value="InterPro"/>
</dbReference>
<dbReference type="InterPro" id="IPR050695">
    <property type="entry name" value="N-acetylmuramoyl_amidase_3"/>
</dbReference>
<dbReference type="PROSITE" id="PS51170">
    <property type="entry name" value="CW"/>
    <property type="match status" value="5"/>
</dbReference>
<dbReference type="Gene3D" id="3.40.630.40">
    <property type="entry name" value="Zn-dependent exopeptidases"/>
    <property type="match status" value="1"/>
</dbReference>
<dbReference type="InterPro" id="IPR018337">
    <property type="entry name" value="Cell_wall/Cho-bd_repeat"/>
</dbReference>
<dbReference type="RefSeq" id="WP_058295113.1">
    <property type="nucleotide sequence ID" value="NZ_CAMRXJ010000067.1"/>
</dbReference>
<keyword evidence="6" id="KW-1185">Reference proteome</keyword>
<dbReference type="GO" id="GO:0004040">
    <property type="term" value="F:amidase activity"/>
    <property type="evidence" value="ECO:0007669"/>
    <property type="project" value="InterPro"/>
</dbReference>
<dbReference type="EMBL" id="PDCJ01000001">
    <property type="protein sequence ID" value="PEG30949.1"/>
    <property type="molecule type" value="Genomic_DNA"/>
</dbReference>
<keyword evidence="1" id="KW-0677">Repeat</keyword>
<dbReference type="GO" id="GO:0009253">
    <property type="term" value="P:peptidoglycan catabolic process"/>
    <property type="evidence" value="ECO:0007669"/>
    <property type="project" value="InterPro"/>
</dbReference>
<evidence type="ECO:0000259" key="4">
    <source>
        <dbReference type="SMART" id="SM00646"/>
    </source>
</evidence>
<dbReference type="PANTHER" id="PTHR30404:SF0">
    <property type="entry name" value="N-ACETYLMURAMOYL-L-ALANINE AMIDASE AMIC"/>
    <property type="match status" value="1"/>
</dbReference>
<dbReference type="SUPFAM" id="SSF53187">
    <property type="entry name" value="Zn-dependent exopeptidases"/>
    <property type="match status" value="1"/>
</dbReference>
<dbReference type="Gene3D" id="2.10.270.10">
    <property type="entry name" value="Cholin Binding"/>
    <property type="match status" value="4"/>
</dbReference>
<dbReference type="Pfam" id="PF01473">
    <property type="entry name" value="Choline_bind_1"/>
    <property type="match status" value="5"/>
</dbReference>
<dbReference type="GO" id="GO:0030288">
    <property type="term" value="C:outer membrane-bounded periplasmic space"/>
    <property type="evidence" value="ECO:0007669"/>
    <property type="project" value="TreeGrafter"/>
</dbReference>
<evidence type="ECO:0000313" key="6">
    <source>
        <dbReference type="Proteomes" id="UP000220840"/>
    </source>
</evidence>
<evidence type="ECO:0000256" key="2">
    <source>
        <dbReference type="ARBA" id="ARBA00022801"/>
    </source>
</evidence>
<feature type="repeat" description="Cell wall-binding" evidence="3">
    <location>
        <begin position="376"/>
        <end position="395"/>
    </location>
</feature>
<dbReference type="Pfam" id="PF01832">
    <property type="entry name" value="Glucosaminidase"/>
    <property type="match status" value="1"/>
</dbReference>
<dbReference type="InterPro" id="IPR002901">
    <property type="entry name" value="MGlyc_endo_b_GlcNAc-like_dom"/>
</dbReference>
<dbReference type="AlphaFoldDB" id="A0A2A7MH66"/>
<feature type="repeat" description="Cell wall-binding" evidence="3">
    <location>
        <begin position="314"/>
        <end position="333"/>
    </location>
</feature>
<dbReference type="Proteomes" id="UP000220840">
    <property type="component" value="Unassembled WGS sequence"/>
</dbReference>
<organism evidence="5 6">
    <name type="scientific">Clostridium neonatale</name>
    <dbReference type="NCBI Taxonomy" id="137838"/>
    <lineage>
        <taxon>Bacteria</taxon>
        <taxon>Bacillati</taxon>
        <taxon>Bacillota</taxon>
        <taxon>Clostridia</taxon>
        <taxon>Eubacteriales</taxon>
        <taxon>Clostridiaceae</taxon>
        <taxon>Clostridium</taxon>
    </lineage>
</organism>
<reference evidence="5 6" key="1">
    <citation type="submission" date="2017-10" db="EMBL/GenBank/DDBJ databases">
        <title>Effective Description of Clostridium neonatale sp. nov. linked to necrotizing enterocolitis in neonates and a clarification of species assignable to the genus Clostridium (Prazmowski 1880) emend. Lawson and Rainey 2016.</title>
        <authorList>
            <person name="Bernard K."/>
            <person name="Burdz T."/>
            <person name="Wiebe D."/>
            <person name="Balcewich B."/>
            <person name="Alfa M."/>
            <person name="Bernier A.-M."/>
        </authorList>
    </citation>
    <scope>NUCLEOTIDE SEQUENCE [LARGE SCALE GENOMIC DNA]</scope>
    <source>
        <strain evidence="5 6">LCDC99A005</strain>
    </source>
</reference>
<evidence type="ECO:0000256" key="1">
    <source>
        <dbReference type="ARBA" id="ARBA00022737"/>
    </source>
</evidence>
<dbReference type="CDD" id="cd02696">
    <property type="entry name" value="MurNAc-LAA"/>
    <property type="match status" value="1"/>
</dbReference>
<keyword evidence="2 5" id="KW-0378">Hydrolase</keyword>
<feature type="repeat" description="Cell wall-binding" evidence="3">
    <location>
        <begin position="416"/>
        <end position="435"/>
    </location>
</feature>
<dbReference type="SUPFAM" id="SSF69360">
    <property type="entry name" value="Cell wall binding repeat"/>
    <property type="match status" value="2"/>
</dbReference>
<proteinExistence type="predicted"/>
<comment type="caution">
    <text evidence="5">The sequence shown here is derived from an EMBL/GenBank/DDBJ whole genome shotgun (WGS) entry which is preliminary data.</text>
</comment>
<dbReference type="Pfam" id="PF01520">
    <property type="entry name" value="Amidase_3"/>
    <property type="match status" value="1"/>
</dbReference>
<evidence type="ECO:0000313" key="5">
    <source>
        <dbReference type="EMBL" id="PEG30949.1"/>
    </source>
</evidence>
<feature type="repeat" description="Cell wall-binding" evidence="3">
    <location>
        <begin position="457"/>
        <end position="476"/>
    </location>
</feature>
<evidence type="ECO:0000256" key="3">
    <source>
        <dbReference type="PROSITE-ProRule" id="PRU00591"/>
    </source>
</evidence>
<feature type="repeat" description="Cell wall-binding" evidence="3">
    <location>
        <begin position="294"/>
        <end position="313"/>
    </location>
</feature>
<dbReference type="Pfam" id="PF19127">
    <property type="entry name" value="Choline_bind_3"/>
    <property type="match status" value="2"/>
</dbReference>
<dbReference type="PANTHER" id="PTHR30404">
    <property type="entry name" value="N-ACETYLMURAMOYL-L-ALANINE AMIDASE"/>
    <property type="match status" value="1"/>
</dbReference>
<name>A0A2A7MH66_9CLOT</name>
<dbReference type="SMART" id="SM00646">
    <property type="entry name" value="Ami_3"/>
    <property type="match status" value="1"/>
</dbReference>
<dbReference type="STRING" id="137838.GCA_001458595_02323"/>
<sequence length="734" mass="82812">MKIEKKFIILTIIFSLILIMSQYQYTYAKDLNDLLIISDTNITANDAEKWAKSKGATETFIDLADLYFEYSEDCGNVNPAIAYVQAAKETGFGNFGGILDESYHNPCGLKISSGGGNNSASSHQVFENWDEGVQAHLDHLALYAGADGYPKRDTYDPRHFITLKGKAKTVNDLTGNWATSNIYGEEINKLYRDLLKYSDASINDEEIENNNDNKYSVPYPAEPESIPEGLDASSVIPLTITDDKEDTTPNEDSNIGFKTENDSLVYYRSDYTKVIGWLKTDDKWYFMKDDGTALTGWLNDYGRWYYFSESHEMIKGWEKINDKWYYFKTSGEMTTGPLYDGTNLYYFDSSGTMVTGTGWKDFNGNFYHISSNGVLKTGWIKDNNIWYYLQGDGTMVTRYKVINSKIYGFDKSGKMITGWIKDNNNWYFFNSDGSIATGWLKDSNSKRYYLYNTGAMAKGWINLNDSWYYLNNSGDMQTGWLNFNEDSYYLDPSTGKLLTDTVIDNIQIFSDGTTKNSDDKSNISSYSKKNNDEVIIVIDAGHYNNGDKGSERTFNGITYSETDLNLELAKKLKDNLEEKGYTTIMTREDGDDSSVSVTSSLANRVNIANNAGADLFISIHHNTTADYESDIKGVEVYYSSTRQDDEFGGNYNYDRVLNSKNLATSVSKNIASSVSTNNRGAKDNNLFVCRNTNMPAILIETGFISNIEEAKRCADKDEQENVAEAIADAVSELY</sequence>
<gene>
    <name evidence="5" type="ORF">CQ394_04290</name>
</gene>
<accession>A0A2A7MH66</accession>
<dbReference type="InterPro" id="IPR002508">
    <property type="entry name" value="MurNAc-LAA_cat"/>
</dbReference>
<protein>
    <submittedName>
        <fullName evidence="5">Cell wall hydrolase</fullName>
    </submittedName>
</protein>
<feature type="domain" description="MurNAc-LAA" evidence="4">
    <location>
        <begin position="605"/>
        <end position="731"/>
    </location>
</feature>